<name>A0A5B8WFD5_9CAUD</name>
<dbReference type="Pfam" id="PF23910">
    <property type="entry name" value="DUF7252"/>
    <property type="match status" value="1"/>
</dbReference>
<feature type="domain" description="DUF7252" evidence="1">
    <location>
        <begin position="1"/>
        <end position="119"/>
    </location>
</feature>
<dbReference type="EMBL" id="MN183281">
    <property type="protein sequence ID" value="QED11490.1"/>
    <property type="molecule type" value="Genomic_DNA"/>
</dbReference>
<reference evidence="2 3" key="1">
    <citation type="submission" date="2019-07" db="EMBL/GenBank/DDBJ databases">
        <authorList>
            <person name="Harms R.C."/>
            <person name="Peters T.J."/>
            <person name="Kahn R.S."/>
            <person name="Waniolka K.J."/>
            <person name="Bullock R.L."/>
            <person name="Jaudes Z.T."/>
            <person name="Jn Baptiste W."/>
            <person name="Williams Y."/>
            <person name="Washington J.M."/>
            <person name="Garlena R.A."/>
            <person name="Russell D.A."/>
            <person name="Pope W.H."/>
            <person name="Jacobs-Sera D."/>
            <person name="Hatfull G.F."/>
        </authorList>
    </citation>
    <scope>NUCLEOTIDE SEQUENCE [LARGE SCALE GENOMIC DNA]</scope>
</reference>
<dbReference type="Proteomes" id="UP000321075">
    <property type="component" value="Segment"/>
</dbReference>
<accession>A0A5B8WFD5</accession>
<evidence type="ECO:0000313" key="3">
    <source>
        <dbReference type="Proteomes" id="UP000321075"/>
    </source>
</evidence>
<protein>
    <recommendedName>
        <fullName evidence="1">DUF7252 domain-containing protein</fullName>
    </recommendedName>
</protein>
<gene>
    <name evidence="2" type="primary">67</name>
    <name evidence="2" type="ORF">SEA_VITAS_67</name>
</gene>
<organism evidence="2 3">
    <name type="scientific">Microbacterium phage Vitas</name>
    <dbReference type="NCBI Taxonomy" id="2603259"/>
    <lineage>
        <taxon>Viruses</taxon>
        <taxon>Duplodnaviria</taxon>
        <taxon>Heunggongvirae</taxon>
        <taxon>Uroviricota</taxon>
        <taxon>Caudoviricetes</taxon>
        <taxon>Armstrongvirus</taxon>
        <taxon>Armstrongvirus armstrong</taxon>
    </lineage>
</organism>
<dbReference type="InterPro" id="IPR055676">
    <property type="entry name" value="DUF7252"/>
</dbReference>
<proteinExistence type="predicted"/>
<evidence type="ECO:0000259" key="1">
    <source>
        <dbReference type="Pfam" id="PF23910"/>
    </source>
</evidence>
<evidence type="ECO:0000313" key="2">
    <source>
        <dbReference type="EMBL" id="QED11490.1"/>
    </source>
</evidence>
<sequence>MTILTRSTPKKSAGKKAVPFKLFFPRQLDADQARPVWEALEADPDVVLGDPFALPGVSTVYPGVVYARSGSTLHSGLQRVASLVEPLQETFPEELADGWVELWIPDGYEDPVEALDVTDLSGR</sequence>